<protein>
    <recommendedName>
        <fullName evidence="4">TFIIS N-terminal domain-containing protein</fullName>
    </recommendedName>
</protein>
<dbReference type="InParanoid" id="B7FQS9"/>
<evidence type="ECO:0008006" key="4">
    <source>
        <dbReference type="Google" id="ProtNLM"/>
    </source>
</evidence>
<keyword evidence="3" id="KW-1185">Reference proteome</keyword>
<dbReference type="OrthoDB" id="42217at2759"/>
<feature type="compositionally biased region" description="Basic and acidic residues" evidence="1">
    <location>
        <begin position="282"/>
        <end position="297"/>
    </location>
</feature>
<sequence>MCDHDVPVPLNRQQSRLAGKSPHHPRPAGASEVDWNDSLVFLCRRVIVANLERYPPEAFGIVDEDEWESLIRLRHQRTAPKAGSGGLDGTGRIAPALKDPHLSQVEAANPHLAESAIVDWLVWRDCTEFRFRRGGLTRPRALTLPWPLLVKSIRSCGSTLLQTLSAENRQPDPTILKERIDLLMESPMNVPLLQASGIGKMVKEAMRFKYVPDETAAQLKLILNLWKELAASYGVELQSQKSEAATLGGDWIQRAKQDQEDLEQVERCQSWRELFAYLKQREEDRRSSQGKRMREIRQSLSQDRPKVVKVRPTSARQHRILERQPEHKDSNNKMYKLRKEASVVSARRSRASISLKANPPAKKSTGSFGAAVAFAAVSKKSNEAKQRPITLVRMAGAKQMRTAGSASKAVVSRQSVLKHKIVRK</sequence>
<reference evidence="2 3" key="1">
    <citation type="journal article" date="2008" name="Nature">
        <title>The Phaeodactylum genome reveals the evolutionary history of diatom genomes.</title>
        <authorList>
            <person name="Bowler C."/>
            <person name="Allen A.E."/>
            <person name="Badger J.H."/>
            <person name="Grimwood J."/>
            <person name="Jabbari K."/>
            <person name="Kuo A."/>
            <person name="Maheswari U."/>
            <person name="Martens C."/>
            <person name="Maumus F."/>
            <person name="Otillar R.P."/>
            <person name="Rayko E."/>
            <person name="Salamov A."/>
            <person name="Vandepoele K."/>
            <person name="Beszteri B."/>
            <person name="Gruber A."/>
            <person name="Heijde M."/>
            <person name="Katinka M."/>
            <person name="Mock T."/>
            <person name="Valentin K."/>
            <person name="Verret F."/>
            <person name="Berges J.A."/>
            <person name="Brownlee C."/>
            <person name="Cadoret J.P."/>
            <person name="Chiovitti A."/>
            <person name="Choi C.J."/>
            <person name="Coesel S."/>
            <person name="De Martino A."/>
            <person name="Detter J.C."/>
            <person name="Durkin C."/>
            <person name="Falciatore A."/>
            <person name="Fournet J."/>
            <person name="Haruta M."/>
            <person name="Huysman M.J."/>
            <person name="Jenkins B.D."/>
            <person name="Jiroutova K."/>
            <person name="Jorgensen R.E."/>
            <person name="Joubert Y."/>
            <person name="Kaplan A."/>
            <person name="Kroger N."/>
            <person name="Kroth P.G."/>
            <person name="La Roche J."/>
            <person name="Lindquist E."/>
            <person name="Lommer M."/>
            <person name="Martin-Jezequel V."/>
            <person name="Lopez P.J."/>
            <person name="Lucas S."/>
            <person name="Mangogna M."/>
            <person name="McGinnis K."/>
            <person name="Medlin L.K."/>
            <person name="Montsant A."/>
            <person name="Oudot-Le Secq M.P."/>
            <person name="Napoli C."/>
            <person name="Obornik M."/>
            <person name="Parker M.S."/>
            <person name="Petit J.L."/>
            <person name="Porcel B.M."/>
            <person name="Poulsen N."/>
            <person name="Robison M."/>
            <person name="Rychlewski L."/>
            <person name="Rynearson T.A."/>
            <person name="Schmutz J."/>
            <person name="Shapiro H."/>
            <person name="Siaut M."/>
            <person name="Stanley M."/>
            <person name="Sussman M.R."/>
            <person name="Taylor A.R."/>
            <person name="Vardi A."/>
            <person name="von Dassow P."/>
            <person name="Vyverman W."/>
            <person name="Willis A."/>
            <person name="Wyrwicz L.S."/>
            <person name="Rokhsar D.S."/>
            <person name="Weissenbach J."/>
            <person name="Armbrust E.V."/>
            <person name="Green B.R."/>
            <person name="Van de Peer Y."/>
            <person name="Grigoriev I.V."/>
        </authorList>
    </citation>
    <scope>NUCLEOTIDE SEQUENCE [LARGE SCALE GENOMIC DNA]</scope>
    <source>
        <strain evidence="2 3">CCAP 1055/1</strain>
    </source>
</reference>
<dbReference type="EMBL" id="CM000605">
    <property type="protein sequence ID" value="EEC51922.1"/>
    <property type="molecule type" value="Genomic_DNA"/>
</dbReference>
<dbReference type="PaxDb" id="2850-Phatr43148"/>
<dbReference type="HOGENOM" id="CLU_648081_0_0_1"/>
<gene>
    <name evidence="2" type="ORF">PHATRDRAFT_43148</name>
</gene>
<evidence type="ECO:0000313" key="3">
    <source>
        <dbReference type="Proteomes" id="UP000000759"/>
    </source>
</evidence>
<dbReference type="Proteomes" id="UP000000759">
    <property type="component" value="Chromosome 1"/>
</dbReference>
<reference evidence="3" key="2">
    <citation type="submission" date="2008-08" db="EMBL/GenBank/DDBJ databases">
        <authorList>
            <consortium name="Diatom Consortium"/>
            <person name="Grigoriev I."/>
            <person name="Grimwood J."/>
            <person name="Kuo A."/>
            <person name="Otillar R.P."/>
            <person name="Salamov A."/>
            <person name="Detter J.C."/>
            <person name="Lindquist E."/>
            <person name="Shapiro H."/>
            <person name="Lucas S."/>
            <person name="Glavina del Rio T."/>
            <person name="Pitluck S."/>
            <person name="Rokhsar D."/>
            <person name="Bowler C."/>
        </authorList>
    </citation>
    <scope>GENOME REANNOTATION</scope>
    <source>
        <strain evidence="3">CCAP 1055/1</strain>
    </source>
</reference>
<dbReference type="KEGG" id="pti:PHATRDRAFT_43148"/>
<dbReference type="RefSeq" id="XP_002177459.1">
    <property type="nucleotide sequence ID" value="XM_002177423.1"/>
</dbReference>
<dbReference type="AlphaFoldDB" id="B7FQS9"/>
<organism evidence="2 3">
    <name type="scientific">Phaeodactylum tricornutum (strain CCAP 1055/1)</name>
    <dbReference type="NCBI Taxonomy" id="556484"/>
    <lineage>
        <taxon>Eukaryota</taxon>
        <taxon>Sar</taxon>
        <taxon>Stramenopiles</taxon>
        <taxon>Ochrophyta</taxon>
        <taxon>Bacillariophyta</taxon>
        <taxon>Bacillariophyceae</taxon>
        <taxon>Bacillariophycidae</taxon>
        <taxon>Naviculales</taxon>
        <taxon>Phaeodactylaceae</taxon>
        <taxon>Phaeodactylum</taxon>
    </lineage>
</organism>
<name>B7FQS9_PHATC</name>
<evidence type="ECO:0000313" key="2">
    <source>
        <dbReference type="EMBL" id="EEC51922.1"/>
    </source>
</evidence>
<feature type="region of interest" description="Disordered" evidence="1">
    <location>
        <begin position="282"/>
        <end position="316"/>
    </location>
</feature>
<feature type="region of interest" description="Disordered" evidence="1">
    <location>
        <begin position="1"/>
        <end position="30"/>
    </location>
</feature>
<accession>B7FQS9</accession>
<dbReference type="GeneID" id="7196753"/>
<proteinExistence type="predicted"/>
<evidence type="ECO:0000256" key="1">
    <source>
        <dbReference type="SAM" id="MobiDB-lite"/>
    </source>
</evidence>